<dbReference type="RefSeq" id="WP_125046086.1">
    <property type="nucleotide sequence ID" value="NZ_BHZC01000001.1"/>
</dbReference>
<dbReference type="InterPro" id="IPR010982">
    <property type="entry name" value="Lambda_DNA-bd_dom_sf"/>
</dbReference>
<dbReference type="GO" id="GO:0003677">
    <property type="term" value="F:DNA binding"/>
    <property type="evidence" value="ECO:0007669"/>
    <property type="project" value="InterPro"/>
</dbReference>
<dbReference type="Proteomes" id="UP000287830">
    <property type="component" value="Unassembled WGS sequence"/>
</dbReference>
<reference evidence="2 3" key="1">
    <citation type="submission" date="2018-11" db="EMBL/GenBank/DDBJ databases">
        <title>Whole genome sequence of Streptomyces chrestomyceticus NBRC 13444(T).</title>
        <authorList>
            <person name="Komaki H."/>
            <person name="Tamura T."/>
        </authorList>
    </citation>
    <scope>NUCLEOTIDE SEQUENCE [LARGE SCALE GENOMIC DNA]</scope>
    <source>
        <strain evidence="2 3">NBRC 13444</strain>
    </source>
</reference>
<sequence length="293" mass="32056">MTAGRPERGTSVSTVLGRRLGGELLRMRETRGLRQAHAAEALTASVPKVAKMEPGLVPMRDPDIRALCHLYGMDDAGTVTRLLSLAKLDRERRKAKGWWNEYPALRDMVEYVALEDVACSVRTWQQVIVPGLLQTADYARALAMGNGKWDDPGDVEPFVDSRLARQARLVGDAPLQLRAVVHESALRQLVGGRAVMRTQLAHLLEQVGRPNVSLQVLPSAAGANPGMNCAFTIVSFDGPGAMDVVHMDTTSATVWLESESDAAHHRVIFDRITRLALAQHNSADLIAGIRKEM</sequence>
<organism evidence="2 3">
    <name type="scientific">Streptomyces chrestomyceticus JCM 4735</name>
    <dbReference type="NCBI Taxonomy" id="1306181"/>
    <lineage>
        <taxon>Bacteria</taxon>
        <taxon>Bacillati</taxon>
        <taxon>Actinomycetota</taxon>
        <taxon>Actinomycetes</taxon>
        <taxon>Kitasatosporales</taxon>
        <taxon>Streptomycetaceae</taxon>
        <taxon>Streptomyces</taxon>
    </lineage>
</organism>
<protein>
    <submittedName>
        <fullName evidence="2">Transcriptional regulator</fullName>
    </submittedName>
</protein>
<dbReference type="Pfam" id="PF13560">
    <property type="entry name" value="HTH_31"/>
    <property type="match status" value="1"/>
</dbReference>
<dbReference type="CDD" id="cd00093">
    <property type="entry name" value="HTH_XRE"/>
    <property type="match status" value="1"/>
</dbReference>
<evidence type="ECO:0000313" key="2">
    <source>
        <dbReference type="EMBL" id="GCD36436.1"/>
    </source>
</evidence>
<evidence type="ECO:0000259" key="1">
    <source>
        <dbReference type="Pfam" id="PF19054"/>
    </source>
</evidence>
<dbReference type="SUPFAM" id="SSF47413">
    <property type="entry name" value="lambda repressor-like DNA-binding domains"/>
    <property type="match status" value="1"/>
</dbReference>
<dbReference type="InterPro" id="IPR001387">
    <property type="entry name" value="Cro/C1-type_HTH"/>
</dbReference>
<name>A0A7U9KX59_9ACTN</name>
<feature type="domain" description="DUF5753" evidence="1">
    <location>
        <begin position="110"/>
        <end position="287"/>
    </location>
</feature>
<dbReference type="GeneID" id="95623064"/>
<comment type="caution">
    <text evidence="2">The sequence shown here is derived from an EMBL/GenBank/DDBJ whole genome shotgun (WGS) entry which is preliminary data.</text>
</comment>
<proteinExistence type="predicted"/>
<evidence type="ECO:0000313" key="3">
    <source>
        <dbReference type="Proteomes" id="UP000287830"/>
    </source>
</evidence>
<dbReference type="OrthoDB" id="5172945at2"/>
<dbReference type="InterPro" id="IPR043917">
    <property type="entry name" value="DUF5753"/>
</dbReference>
<gene>
    <name evidence="2" type="ORF">OEIGOIKO_04199</name>
</gene>
<dbReference type="AlphaFoldDB" id="A0A7U9KX59"/>
<dbReference type="Pfam" id="PF19054">
    <property type="entry name" value="DUF5753"/>
    <property type="match status" value="1"/>
</dbReference>
<accession>A0A7U9KX59</accession>
<dbReference type="EMBL" id="BHZC01000001">
    <property type="protein sequence ID" value="GCD36436.1"/>
    <property type="molecule type" value="Genomic_DNA"/>
</dbReference>